<sequence length="474" mass="52507">MASADKSSSPEPLKREAGGGCPPSSCSYPSTRYNSPNVDYSSTASSCCSSQCRYPSSHRTFDCQPCALKSILKKRNCYQSNTSSYCLCQPVPRGCNCPPPIQVDARATHECSCDCPSSPECACPPSERRFPKATIKCPNAHVCCPSFRLPPGPKYYCSCQPRCPPPPYNPCTSFKCRRPVSTKDSCQPNSPCPSCPPCRPISTTSSYCPPTPCRKLTFCTERNDRLSSPCTGQSWCEITGDKNSESSICNNKNEQNDDKARETYVKKDSNYCYATDRAESEDKSKYADQSRDLILDEESIQNSTSKTFINLTETTNPSKSVDPDSCDVPEQRDEIAFENTTKAFEACTTEKSSKDSWYTPCTHIPFDSGTKSDCCAFRKEYPVADGNVSGNPVLVRLLSRMKPFNRVRNLLTPNKTLLRHNVTFRDVPIGARIRLVDASISKSNPTTASTHGIDRRRRNDGSLKEDTSSLPREN</sequence>
<feature type="region of interest" description="Disordered" evidence="1">
    <location>
        <begin position="442"/>
        <end position="474"/>
    </location>
</feature>
<evidence type="ECO:0000313" key="3">
    <source>
        <dbReference type="Proteomes" id="UP000078541"/>
    </source>
</evidence>
<dbReference type="EMBL" id="KQ981606">
    <property type="protein sequence ID" value="KYN39480.1"/>
    <property type="molecule type" value="Genomic_DNA"/>
</dbReference>
<dbReference type="Proteomes" id="UP000078541">
    <property type="component" value="Unassembled WGS sequence"/>
</dbReference>
<evidence type="ECO:0000256" key="1">
    <source>
        <dbReference type="SAM" id="MobiDB-lite"/>
    </source>
</evidence>
<organism evidence="2 3">
    <name type="scientific">Trachymyrmex septentrionalis</name>
    <dbReference type="NCBI Taxonomy" id="34720"/>
    <lineage>
        <taxon>Eukaryota</taxon>
        <taxon>Metazoa</taxon>
        <taxon>Ecdysozoa</taxon>
        <taxon>Arthropoda</taxon>
        <taxon>Hexapoda</taxon>
        <taxon>Insecta</taxon>
        <taxon>Pterygota</taxon>
        <taxon>Neoptera</taxon>
        <taxon>Endopterygota</taxon>
        <taxon>Hymenoptera</taxon>
        <taxon>Apocrita</taxon>
        <taxon>Aculeata</taxon>
        <taxon>Formicoidea</taxon>
        <taxon>Formicidae</taxon>
        <taxon>Myrmicinae</taxon>
        <taxon>Trachymyrmex</taxon>
    </lineage>
</organism>
<accession>A0A195FFK4</accession>
<dbReference type="AlphaFoldDB" id="A0A195FFK4"/>
<feature type="region of interest" description="Disordered" evidence="1">
    <location>
        <begin position="1"/>
        <end position="26"/>
    </location>
</feature>
<keyword evidence="3" id="KW-1185">Reference proteome</keyword>
<proteinExistence type="predicted"/>
<gene>
    <name evidence="2" type="ORF">ALC56_05973</name>
</gene>
<reference evidence="2 3" key="1">
    <citation type="submission" date="2016-03" db="EMBL/GenBank/DDBJ databases">
        <title>Trachymyrmex septentrionalis WGS genome.</title>
        <authorList>
            <person name="Nygaard S."/>
            <person name="Hu H."/>
            <person name="Boomsma J."/>
            <person name="Zhang G."/>
        </authorList>
    </citation>
    <scope>NUCLEOTIDE SEQUENCE [LARGE SCALE GENOMIC DNA]</scope>
    <source>
        <strain evidence="2">Tsep2-gDNA-1</strain>
        <tissue evidence="2">Whole body</tissue>
    </source>
</reference>
<protein>
    <submittedName>
        <fullName evidence="2">Uncharacterized protein</fullName>
    </submittedName>
</protein>
<name>A0A195FFK4_9HYME</name>
<feature type="compositionally biased region" description="Polar residues" evidence="1">
    <location>
        <begin position="1"/>
        <end position="10"/>
    </location>
</feature>
<feature type="compositionally biased region" description="Basic and acidic residues" evidence="1">
    <location>
        <begin position="457"/>
        <end position="474"/>
    </location>
</feature>
<evidence type="ECO:0000313" key="2">
    <source>
        <dbReference type="EMBL" id="KYN39480.1"/>
    </source>
</evidence>